<proteinExistence type="predicted"/>
<organism evidence="2">
    <name type="scientific">Caenorhabditis remanei</name>
    <name type="common">Caenorhabditis vulgaris</name>
    <dbReference type="NCBI Taxonomy" id="31234"/>
    <lineage>
        <taxon>Eukaryota</taxon>
        <taxon>Metazoa</taxon>
        <taxon>Ecdysozoa</taxon>
        <taxon>Nematoda</taxon>
        <taxon>Chromadorea</taxon>
        <taxon>Rhabditida</taxon>
        <taxon>Rhabditina</taxon>
        <taxon>Rhabditomorpha</taxon>
        <taxon>Rhabditoidea</taxon>
        <taxon>Rhabditidae</taxon>
        <taxon>Peloderinae</taxon>
        <taxon>Caenorhabditis</taxon>
    </lineage>
</organism>
<accession>E3NFW4</accession>
<evidence type="ECO:0000313" key="2">
    <source>
        <dbReference type="Proteomes" id="UP000008281"/>
    </source>
</evidence>
<dbReference type="EMBL" id="DS268645">
    <property type="protein sequence ID" value="EFO96572.1"/>
    <property type="molecule type" value="Genomic_DNA"/>
</dbReference>
<reference evidence="1" key="1">
    <citation type="submission" date="2007-07" db="EMBL/GenBank/DDBJ databases">
        <title>PCAP assembly of the Caenorhabditis remanei genome.</title>
        <authorList>
            <consortium name="The Caenorhabditis remanei Sequencing Consortium"/>
            <person name="Wilson R.K."/>
        </authorList>
    </citation>
    <scope>NUCLEOTIDE SEQUENCE [LARGE SCALE GENOMIC DNA]</scope>
    <source>
        <strain evidence="1">PB4641</strain>
    </source>
</reference>
<sequence length="98" mass="11255">MILAPQAPQTSSTPQAPQRIADLKRHYRVHFKKAPKEFVTEWGKLKETARKQCSHSSNNDPLSTAVAIENEEEDGMQRWFQLVLRESATPELLQKIKI</sequence>
<gene>
    <name evidence="1" type="ORF">CRE_23147</name>
</gene>
<keyword evidence="2" id="KW-1185">Reference proteome</keyword>
<protein>
    <submittedName>
        <fullName evidence="1">Uncharacterized protein</fullName>
    </submittedName>
</protein>
<evidence type="ECO:0000313" key="1">
    <source>
        <dbReference type="EMBL" id="EFO96572.1"/>
    </source>
</evidence>
<dbReference type="AlphaFoldDB" id="E3NFW4"/>
<dbReference type="Proteomes" id="UP000008281">
    <property type="component" value="Unassembled WGS sequence"/>
</dbReference>
<dbReference type="InParanoid" id="E3NFW4"/>
<dbReference type="HOGENOM" id="CLU_2335616_0_0_1"/>
<name>E3NFW4_CAERE</name>